<dbReference type="PROSITE" id="PS50294">
    <property type="entry name" value="WD_REPEATS_REGION"/>
    <property type="match status" value="2"/>
</dbReference>
<dbReference type="InterPro" id="IPR001680">
    <property type="entry name" value="WD40_rpt"/>
</dbReference>
<keyword evidence="8" id="KW-1185">Reference proteome</keyword>
<evidence type="ECO:0000256" key="2">
    <source>
        <dbReference type="ARBA" id="ARBA00022574"/>
    </source>
</evidence>
<evidence type="ECO:0000256" key="3">
    <source>
        <dbReference type="ARBA" id="ARBA00022737"/>
    </source>
</evidence>
<dbReference type="GeneID" id="119729134"/>
<evidence type="ECO:0000313" key="8">
    <source>
        <dbReference type="Proteomes" id="UP000887568"/>
    </source>
</evidence>
<dbReference type="PANTHER" id="PTHR44675:SF1">
    <property type="entry name" value="P21-ACTIVATED PROTEIN KINASE-INTERACTING PROTEIN 1"/>
    <property type="match status" value="1"/>
</dbReference>
<sequence>MAAPTCLEVFVGCYERTTLGYEVYENEEAKFAIRAKFTDNSHIGYVKTLAASDSFLATGSTDETIHLYNLKTNRELGALLQHDGSITSIGFHGDGHMISGSTDGTIGIWNTASWELMKSLRAHKGGVNSVAIHPSGKLALTAGQDKLLRTWNLIKGRVAYTTNIKQVADFVLWSPDGELYIIVCDRVINVYRITTATITSSIDCGRKILAVSFLTNRVLAVGGEGENIQLFELSEGKSTCKCDFKAHENRVKGIQSTSDRSSQPKDSCRWLLTVSSDSYLKLWSVDTETLDEPVLLASVNTTARLTCVCVRPVLSQTSEVPALKLKVEKAKDKNAPAKRRSTGTEQDAKKKKPKTRKQKP</sequence>
<dbReference type="EnsemblMetazoa" id="XM_038201659.1">
    <property type="protein sequence ID" value="XP_038057587.1"/>
    <property type="gene ID" value="LOC119729134"/>
</dbReference>
<dbReference type="RefSeq" id="XP_038057587.1">
    <property type="nucleotide sequence ID" value="XM_038201659.1"/>
</dbReference>
<evidence type="ECO:0000256" key="1">
    <source>
        <dbReference type="ARBA" id="ARBA00022517"/>
    </source>
</evidence>
<feature type="region of interest" description="Disordered" evidence="6">
    <location>
        <begin position="321"/>
        <end position="360"/>
    </location>
</feature>
<dbReference type="Pfam" id="PF00400">
    <property type="entry name" value="WD40"/>
    <property type="match status" value="2"/>
</dbReference>
<dbReference type="OrthoDB" id="308449at2759"/>
<keyword evidence="1" id="KW-0690">Ribosome biogenesis</keyword>
<dbReference type="InterPro" id="IPR019775">
    <property type="entry name" value="WD40_repeat_CS"/>
</dbReference>
<accession>A0A914A181</accession>
<evidence type="ECO:0000256" key="4">
    <source>
        <dbReference type="ARBA" id="ARBA00045213"/>
    </source>
</evidence>
<dbReference type="PANTHER" id="PTHR44675">
    <property type="entry name" value="PAK1 INTERACTING PROTEIN 1"/>
    <property type="match status" value="1"/>
</dbReference>
<evidence type="ECO:0000313" key="7">
    <source>
        <dbReference type="EnsemblMetazoa" id="XP_038057587.1"/>
    </source>
</evidence>
<dbReference type="Gene3D" id="2.130.10.10">
    <property type="entry name" value="YVTN repeat-like/Quinoprotein amine dehydrogenase"/>
    <property type="match status" value="2"/>
</dbReference>
<dbReference type="PRINTS" id="PR00320">
    <property type="entry name" value="GPROTEINBRPT"/>
</dbReference>
<organism evidence="7 8">
    <name type="scientific">Patiria miniata</name>
    <name type="common">Bat star</name>
    <name type="synonym">Asterina miniata</name>
    <dbReference type="NCBI Taxonomy" id="46514"/>
    <lineage>
        <taxon>Eukaryota</taxon>
        <taxon>Metazoa</taxon>
        <taxon>Echinodermata</taxon>
        <taxon>Eleutherozoa</taxon>
        <taxon>Asterozoa</taxon>
        <taxon>Asteroidea</taxon>
        <taxon>Valvatacea</taxon>
        <taxon>Valvatida</taxon>
        <taxon>Asterinidae</taxon>
        <taxon>Patiria</taxon>
    </lineage>
</organism>
<comment type="function">
    <text evidence="4">Negatively regulates the PAK1 kinase. PAK1 is a member of the PAK kinase family, which has been shown to play a positive role in the regulation of signaling pathways involving MAPK8 and RELA. PAK1 exists as an inactive homodimer, which is activated by binding of small GTPases such as CDC42 to an N-terminal regulatory domain. PAK1IP1 also binds to the N-terminus of PAK1, and inhibits the specific activation of PAK1 by CDC42. May be involved in ribosomal large subunit assembly.</text>
</comment>
<evidence type="ECO:0008006" key="9">
    <source>
        <dbReference type="Google" id="ProtNLM"/>
    </source>
</evidence>
<dbReference type="Proteomes" id="UP000887568">
    <property type="component" value="Unplaced"/>
</dbReference>
<dbReference type="InterPro" id="IPR015943">
    <property type="entry name" value="WD40/YVTN_repeat-like_dom_sf"/>
</dbReference>
<dbReference type="AlphaFoldDB" id="A0A914A181"/>
<feature type="repeat" description="WD" evidence="5">
    <location>
        <begin position="39"/>
        <end position="78"/>
    </location>
</feature>
<feature type="compositionally biased region" description="Basic and acidic residues" evidence="6">
    <location>
        <begin position="325"/>
        <end position="335"/>
    </location>
</feature>
<keyword evidence="2 5" id="KW-0853">WD repeat</keyword>
<evidence type="ECO:0000256" key="6">
    <source>
        <dbReference type="SAM" id="MobiDB-lite"/>
    </source>
</evidence>
<feature type="compositionally biased region" description="Basic residues" evidence="6">
    <location>
        <begin position="349"/>
        <end position="360"/>
    </location>
</feature>
<dbReference type="InterPro" id="IPR020472">
    <property type="entry name" value="WD40_PAC1"/>
</dbReference>
<dbReference type="GO" id="GO:0042254">
    <property type="term" value="P:ribosome biogenesis"/>
    <property type="evidence" value="ECO:0007669"/>
    <property type="project" value="UniProtKB-KW"/>
</dbReference>
<protein>
    <recommendedName>
        <fullName evidence="9">P21-activated protein kinase-interacting protein 1-like</fullName>
    </recommendedName>
</protein>
<dbReference type="OMA" id="IIIWRTK"/>
<reference evidence="7" key="1">
    <citation type="submission" date="2022-11" db="UniProtKB">
        <authorList>
            <consortium name="EnsemblMetazoa"/>
        </authorList>
    </citation>
    <scope>IDENTIFICATION</scope>
</reference>
<proteinExistence type="predicted"/>
<dbReference type="SMART" id="SM00320">
    <property type="entry name" value="WD40"/>
    <property type="match status" value="5"/>
</dbReference>
<dbReference type="InterPro" id="IPR051959">
    <property type="entry name" value="PAK1-Kinase_Regulator"/>
</dbReference>
<keyword evidence="3" id="KW-0677">Repeat</keyword>
<dbReference type="PROSITE" id="PS00678">
    <property type="entry name" value="WD_REPEATS_1"/>
    <property type="match status" value="1"/>
</dbReference>
<evidence type="ECO:0000256" key="5">
    <source>
        <dbReference type="PROSITE-ProRule" id="PRU00221"/>
    </source>
</evidence>
<dbReference type="SUPFAM" id="SSF50978">
    <property type="entry name" value="WD40 repeat-like"/>
    <property type="match status" value="1"/>
</dbReference>
<feature type="repeat" description="WD" evidence="5">
    <location>
        <begin position="79"/>
        <end position="119"/>
    </location>
</feature>
<name>A0A914A181_PATMI</name>
<dbReference type="InterPro" id="IPR036322">
    <property type="entry name" value="WD40_repeat_dom_sf"/>
</dbReference>
<dbReference type="PROSITE" id="PS50082">
    <property type="entry name" value="WD_REPEATS_2"/>
    <property type="match status" value="3"/>
</dbReference>
<feature type="repeat" description="WD" evidence="5">
    <location>
        <begin position="120"/>
        <end position="161"/>
    </location>
</feature>